<dbReference type="EMBL" id="BMXF01000002">
    <property type="protein sequence ID" value="GHB67794.1"/>
    <property type="molecule type" value="Genomic_DNA"/>
</dbReference>
<evidence type="ECO:0000313" key="1">
    <source>
        <dbReference type="EMBL" id="GHB67794.1"/>
    </source>
</evidence>
<dbReference type="Proteomes" id="UP000598271">
    <property type="component" value="Unassembled WGS sequence"/>
</dbReference>
<name>A0A8J3D241_9BACT</name>
<protein>
    <recommendedName>
        <fullName evidence="3">DUF1440 domain-containing protein</fullName>
    </recommendedName>
</protein>
<dbReference type="RefSeq" id="WP_189564440.1">
    <property type="nucleotide sequence ID" value="NZ_BMXF01000002.1"/>
</dbReference>
<organism evidence="1 2">
    <name type="scientific">Persicitalea jodogahamensis</name>
    <dbReference type="NCBI Taxonomy" id="402147"/>
    <lineage>
        <taxon>Bacteria</taxon>
        <taxon>Pseudomonadati</taxon>
        <taxon>Bacteroidota</taxon>
        <taxon>Cytophagia</taxon>
        <taxon>Cytophagales</taxon>
        <taxon>Spirosomataceae</taxon>
        <taxon>Persicitalea</taxon>
    </lineage>
</organism>
<keyword evidence="2" id="KW-1185">Reference proteome</keyword>
<accession>A0A8J3D241</accession>
<dbReference type="AlphaFoldDB" id="A0A8J3D241"/>
<gene>
    <name evidence="1" type="ORF">GCM10007390_21390</name>
</gene>
<evidence type="ECO:0008006" key="3">
    <source>
        <dbReference type="Google" id="ProtNLM"/>
    </source>
</evidence>
<reference evidence="1 2" key="1">
    <citation type="journal article" date="2014" name="Int. J. Syst. Evol. Microbiol.">
        <title>Complete genome sequence of Corynebacterium casei LMG S-19264T (=DSM 44701T), isolated from a smear-ripened cheese.</title>
        <authorList>
            <consortium name="US DOE Joint Genome Institute (JGI-PGF)"/>
            <person name="Walter F."/>
            <person name="Albersmeier A."/>
            <person name="Kalinowski J."/>
            <person name="Ruckert C."/>
        </authorList>
    </citation>
    <scope>NUCLEOTIDE SEQUENCE [LARGE SCALE GENOMIC DNA]</scope>
    <source>
        <strain evidence="1 2">KCTC 12866</strain>
    </source>
</reference>
<evidence type="ECO:0000313" key="2">
    <source>
        <dbReference type="Proteomes" id="UP000598271"/>
    </source>
</evidence>
<dbReference type="Pfam" id="PF07274">
    <property type="entry name" value="DUF1440"/>
    <property type="match status" value="1"/>
</dbReference>
<comment type="caution">
    <text evidence="1">The sequence shown here is derived from an EMBL/GenBank/DDBJ whole genome shotgun (WGS) entry which is preliminary data.</text>
</comment>
<dbReference type="InterPro" id="IPR009898">
    <property type="entry name" value="DUF1440"/>
</dbReference>
<proteinExistence type="predicted"/>
<sequence>MTQNIWKGVLAGAIAGVVGTAVKTAWEAYIPARPANRDSPPVVLGDRVKEEAADKDLTKSEKPVVEQSIHWAFGTGIGALYGGVVEAVPQTQKGMGGMLGTALYGVTHGSVLPMMNTEPWPLKQPLKFAGSEFASHIVYGVVVEFTRRYVRKWL</sequence>